<dbReference type="EMBL" id="OC007335">
    <property type="protein sequence ID" value="CAD7266631.1"/>
    <property type="molecule type" value="Genomic_DNA"/>
</dbReference>
<dbReference type="AlphaFoldDB" id="A0A7R9G5X6"/>
<protein>
    <submittedName>
        <fullName evidence="1">Uncharacterized protein</fullName>
    </submittedName>
</protein>
<reference evidence="1" key="1">
    <citation type="submission" date="2020-11" db="EMBL/GenBank/DDBJ databases">
        <authorList>
            <person name="Tran Van P."/>
        </authorList>
    </citation>
    <scope>NUCLEOTIDE SEQUENCE</scope>
</reference>
<evidence type="ECO:0000313" key="1">
    <source>
        <dbReference type="EMBL" id="CAD7266631.1"/>
    </source>
</evidence>
<gene>
    <name evidence="1" type="ORF">TSIB3V08_LOCUS10647</name>
</gene>
<organism evidence="1">
    <name type="scientific">Timema shepardi</name>
    <name type="common">Walking stick</name>
    <dbReference type="NCBI Taxonomy" id="629360"/>
    <lineage>
        <taxon>Eukaryota</taxon>
        <taxon>Metazoa</taxon>
        <taxon>Ecdysozoa</taxon>
        <taxon>Arthropoda</taxon>
        <taxon>Hexapoda</taxon>
        <taxon>Insecta</taxon>
        <taxon>Pterygota</taxon>
        <taxon>Neoptera</taxon>
        <taxon>Polyneoptera</taxon>
        <taxon>Phasmatodea</taxon>
        <taxon>Timematodea</taxon>
        <taxon>Timematoidea</taxon>
        <taxon>Timematidae</taxon>
        <taxon>Timema</taxon>
    </lineage>
</organism>
<sequence length="70" mass="7644">MEASKMIHVIAVKSTLVALSSSHACCCRTQRQQGACVNAYLATVAMKMVSVTLIYQQRLPPGKLRPLRAL</sequence>
<proteinExistence type="predicted"/>
<accession>A0A7R9G5X6</accession>
<name>A0A7R9G5X6_TIMSH</name>